<proteinExistence type="inferred from homology"/>
<name>A0A9D1M7I5_9BACT</name>
<dbReference type="InterPro" id="IPR029056">
    <property type="entry name" value="Ribokinase-like"/>
</dbReference>
<reference evidence="7" key="1">
    <citation type="submission" date="2020-10" db="EMBL/GenBank/DDBJ databases">
        <authorList>
            <person name="Gilroy R."/>
        </authorList>
    </citation>
    <scope>NUCLEOTIDE SEQUENCE</scope>
    <source>
        <strain evidence="7">CHK158-818</strain>
    </source>
</reference>
<accession>A0A9D1M7I5</accession>
<evidence type="ECO:0000313" key="8">
    <source>
        <dbReference type="Proteomes" id="UP000824112"/>
    </source>
</evidence>
<evidence type="ECO:0000256" key="5">
    <source>
        <dbReference type="ARBA" id="ARBA00022840"/>
    </source>
</evidence>
<evidence type="ECO:0000256" key="3">
    <source>
        <dbReference type="ARBA" id="ARBA00022741"/>
    </source>
</evidence>
<evidence type="ECO:0000259" key="6">
    <source>
        <dbReference type="Pfam" id="PF00294"/>
    </source>
</evidence>
<sequence length="311" mass="35418">MRQIIGVGETILDIIFKNNQPSHAIPGGSVFNTMVSLGRLNVPATFLSEIGDDRIGKIIMEYMEENNLSTENMNLFGRGKSPVSLAFLNENNEASYLFYTDFPDNRLDIRYPRINENDIFIFGSYFAVNPLLRDRMVELLEYAKDRKAIIYYDPNFRKAHAHEAMKIIPSVLENLEYADIVKGSSEDFENLFHLSDATRIYKDKIEFYCPNFIYTQGSGPVNLFTRTIRKSFDCHPVEVVSSIGAGDSFNAGILFGLLKQEVTHENLSDLSSETWGKIIEYGMTLSAQVCQTYENAVPQDFARRYAQEITD</sequence>
<keyword evidence="3" id="KW-0547">Nucleotide-binding</keyword>
<evidence type="ECO:0000313" key="7">
    <source>
        <dbReference type="EMBL" id="HIU55074.1"/>
    </source>
</evidence>
<evidence type="ECO:0000256" key="4">
    <source>
        <dbReference type="ARBA" id="ARBA00022777"/>
    </source>
</evidence>
<dbReference type="CDD" id="cd01167">
    <property type="entry name" value="bac_FRK"/>
    <property type="match status" value="1"/>
</dbReference>
<feature type="domain" description="Carbohydrate kinase PfkB" evidence="6">
    <location>
        <begin position="23"/>
        <end position="293"/>
    </location>
</feature>
<protein>
    <submittedName>
        <fullName evidence="7">Carbohydrate kinase</fullName>
    </submittedName>
</protein>
<dbReference type="SUPFAM" id="SSF53613">
    <property type="entry name" value="Ribokinase-like"/>
    <property type="match status" value="1"/>
</dbReference>
<keyword evidence="5" id="KW-0067">ATP-binding</keyword>
<comment type="caution">
    <text evidence="7">The sequence shown here is derived from an EMBL/GenBank/DDBJ whole genome shotgun (WGS) entry which is preliminary data.</text>
</comment>
<dbReference type="Gene3D" id="3.40.1190.20">
    <property type="match status" value="1"/>
</dbReference>
<keyword evidence="4 7" id="KW-0418">Kinase</keyword>
<comment type="similarity">
    <text evidence="1">Belongs to the carbohydrate kinase PfkB family.</text>
</comment>
<gene>
    <name evidence="7" type="ORF">IAB03_04600</name>
</gene>
<dbReference type="AlphaFoldDB" id="A0A9D1M7I5"/>
<evidence type="ECO:0000256" key="2">
    <source>
        <dbReference type="ARBA" id="ARBA00022679"/>
    </source>
</evidence>
<dbReference type="GO" id="GO:0016301">
    <property type="term" value="F:kinase activity"/>
    <property type="evidence" value="ECO:0007669"/>
    <property type="project" value="UniProtKB-KW"/>
</dbReference>
<dbReference type="PANTHER" id="PTHR43085">
    <property type="entry name" value="HEXOKINASE FAMILY MEMBER"/>
    <property type="match status" value="1"/>
</dbReference>
<dbReference type="InterPro" id="IPR050306">
    <property type="entry name" value="PfkB_Carbo_kinase"/>
</dbReference>
<keyword evidence="2" id="KW-0808">Transferase</keyword>
<dbReference type="EMBL" id="DVNA01000109">
    <property type="protein sequence ID" value="HIU55074.1"/>
    <property type="molecule type" value="Genomic_DNA"/>
</dbReference>
<dbReference type="PANTHER" id="PTHR43085:SF1">
    <property type="entry name" value="PSEUDOURIDINE KINASE-RELATED"/>
    <property type="match status" value="1"/>
</dbReference>
<dbReference type="InterPro" id="IPR011611">
    <property type="entry name" value="PfkB_dom"/>
</dbReference>
<dbReference type="PROSITE" id="PS00584">
    <property type="entry name" value="PFKB_KINASES_2"/>
    <property type="match status" value="1"/>
</dbReference>
<evidence type="ECO:0000256" key="1">
    <source>
        <dbReference type="ARBA" id="ARBA00010688"/>
    </source>
</evidence>
<dbReference type="Proteomes" id="UP000824112">
    <property type="component" value="Unassembled WGS sequence"/>
</dbReference>
<reference evidence="7" key="2">
    <citation type="journal article" date="2021" name="PeerJ">
        <title>Extensive microbial diversity within the chicken gut microbiome revealed by metagenomics and culture.</title>
        <authorList>
            <person name="Gilroy R."/>
            <person name="Ravi A."/>
            <person name="Getino M."/>
            <person name="Pursley I."/>
            <person name="Horton D.L."/>
            <person name="Alikhan N.F."/>
            <person name="Baker D."/>
            <person name="Gharbi K."/>
            <person name="Hall N."/>
            <person name="Watson M."/>
            <person name="Adriaenssens E.M."/>
            <person name="Foster-Nyarko E."/>
            <person name="Jarju S."/>
            <person name="Secka A."/>
            <person name="Antonio M."/>
            <person name="Oren A."/>
            <person name="Chaudhuri R.R."/>
            <person name="La Ragione R."/>
            <person name="Hildebrand F."/>
            <person name="Pallen M.J."/>
        </authorList>
    </citation>
    <scope>NUCLEOTIDE SEQUENCE</scope>
    <source>
        <strain evidence="7">CHK158-818</strain>
    </source>
</reference>
<dbReference type="InterPro" id="IPR002173">
    <property type="entry name" value="Carboh/pur_kinase_PfkB_CS"/>
</dbReference>
<dbReference type="Pfam" id="PF00294">
    <property type="entry name" value="PfkB"/>
    <property type="match status" value="1"/>
</dbReference>
<dbReference type="GO" id="GO:0005524">
    <property type="term" value="F:ATP binding"/>
    <property type="evidence" value="ECO:0007669"/>
    <property type="project" value="UniProtKB-KW"/>
</dbReference>
<organism evidence="7 8">
    <name type="scientific">Candidatus Gallibacteroides avistercoris</name>
    <dbReference type="NCBI Taxonomy" id="2840833"/>
    <lineage>
        <taxon>Bacteria</taxon>
        <taxon>Pseudomonadati</taxon>
        <taxon>Bacteroidota</taxon>
        <taxon>Bacteroidia</taxon>
        <taxon>Bacteroidales</taxon>
        <taxon>Bacteroidaceae</taxon>
        <taxon>Bacteroidaceae incertae sedis</taxon>
        <taxon>Candidatus Gallibacteroides</taxon>
    </lineage>
</organism>